<protein>
    <submittedName>
        <fullName evidence="7">Bifunctional cobalt-precorrin-7 (C(5))-methyltransferase/cobalt-precorrin-6B (C(15))-methyltransferase</fullName>
    </submittedName>
</protein>
<dbReference type="UniPathway" id="UPA00148"/>
<evidence type="ECO:0000256" key="1">
    <source>
        <dbReference type="ARBA" id="ARBA00004953"/>
    </source>
</evidence>
<keyword evidence="3 7" id="KW-0489">Methyltransferase</keyword>
<dbReference type="OrthoDB" id="9787825at2"/>
<dbReference type="InterPro" id="IPR014008">
    <property type="entry name" value="Cbl_synth_MTase_CbiT"/>
</dbReference>
<keyword evidence="2" id="KW-0169">Cobalamin biosynthesis</keyword>
<dbReference type="InterPro" id="IPR050714">
    <property type="entry name" value="Cobalamin_biosynth_MTase"/>
</dbReference>
<comment type="caution">
    <text evidence="7">The sequence shown here is derived from an EMBL/GenBank/DDBJ whole genome shotgun (WGS) entry which is preliminary data.</text>
</comment>
<dbReference type="GO" id="GO:0032259">
    <property type="term" value="P:methylation"/>
    <property type="evidence" value="ECO:0007669"/>
    <property type="project" value="UniProtKB-KW"/>
</dbReference>
<dbReference type="InterPro" id="IPR029063">
    <property type="entry name" value="SAM-dependent_MTases_sf"/>
</dbReference>
<comment type="pathway">
    <text evidence="1">Cofactor biosynthesis; adenosylcobalamin biosynthesis.</text>
</comment>
<evidence type="ECO:0000256" key="4">
    <source>
        <dbReference type="ARBA" id="ARBA00022679"/>
    </source>
</evidence>
<accession>A0A2V1H680</accession>
<dbReference type="PIRSF" id="PIRSF036428">
    <property type="entry name" value="CobL"/>
    <property type="match status" value="1"/>
</dbReference>
<sequence>MALITLIGVPEDGCNSLSSKAVNAACSARVLAGHSRLMQWFPQFNGKKLLMDDGYKVWLDQLIDEAEEGDIAVLASGDPLFFGIGDKLDQLFPGQLKVIPSPSSMQLACSRLVLPWQNCRAISLHGRPLKVLVSRMQQNDLFAILTDTKNTPQIIARHLLQFNQADWQLTVCQNLGGQSEQVDSFSVGQLASVESDFSGLNIVIAKRNSSKQKKWSGQGQYAQDDQFAKRMPKKGLITNRSVRHLALTEMQIQPEHCIWDVGAGSGSVGIEAAKQAWQGEVFSIEANSQCYEGIEANRLAHATDNLQLIKGMAPDALINLPRPNAVFIGGSRGAMNRILDVCWQRLLDDGVIIATAVTLDSVSELFQWAKKQNIQPQVQLINVSYSAPLAHYIRYQAENPIHLFSFSKEVDNV</sequence>
<dbReference type="GO" id="GO:0009236">
    <property type="term" value="P:cobalamin biosynthetic process"/>
    <property type="evidence" value="ECO:0007669"/>
    <property type="project" value="UniProtKB-UniPathway"/>
</dbReference>
<evidence type="ECO:0000259" key="6">
    <source>
        <dbReference type="Pfam" id="PF00590"/>
    </source>
</evidence>
<feature type="domain" description="Tetrapyrrole methylase" evidence="6">
    <location>
        <begin position="4"/>
        <end position="190"/>
    </location>
</feature>
<dbReference type="EMBL" id="QDDL01000001">
    <property type="protein sequence ID" value="PVZ72265.1"/>
    <property type="molecule type" value="Genomic_DNA"/>
</dbReference>
<dbReference type="PANTHER" id="PTHR43182:SF1">
    <property type="entry name" value="COBALT-PRECORRIN-7 C(5)-METHYLTRANSFERASE"/>
    <property type="match status" value="1"/>
</dbReference>
<proteinExistence type="predicted"/>
<keyword evidence="4 7" id="KW-0808">Transferase</keyword>
<dbReference type="InterPro" id="IPR000878">
    <property type="entry name" value="4pyrrol_Mease"/>
</dbReference>
<dbReference type="NCBIfam" id="TIGR02467">
    <property type="entry name" value="CbiE"/>
    <property type="match status" value="1"/>
</dbReference>
<dbReference type="InterPro" id="IPR014776">
    <property type="entry name" value="4pyrrole_Mease_sub2"/>
</dbReference>
<gene>
    <name evidence="7" type="ORF">DC094_04425</name>
</gene>
<dbReference type="AlphaFoldDB" id="A0A2V1H680"/>
<name>A0A2V1H680_9GAMM</name>
<dbReference type="Gene3D" id="3.40.50.150">
    <property type="entry name" value="Vaccinia Virus protein VP39"/>
    <property type="match status" value="1"/>
</dbReference>
<evidence type="ECO:0000256" key="5">
    <source>
        <dbReference type="ARBA" id="ARBA00022691"/>
    </source>
</evidence>
<keyword evidence="8" id="KW-1185">Reference proteome</keyword>
<dbReference type="InterPro" id="IPR014777">
    <property type="entry name" value="4pyrrole_Mease_sub1"/>
</dbReference>
<dbReference type="Gene3D" id="3.40.1010.10">
    <property type="entry name" value="Cobalt-precorrin-4 Transmethylase, Domain 1"/>
    <property type="match status" value="1"/>
</dbReference>
<dbReference type="CDD" id="cd11644">
    <property type="entry name" value="Precorrin-6Y-MT"/>
    <property type="match status" value="1"/>
</dbReference>
<dbReference type="InterPro" id="IPR012818">
    <property type="entry name" value="CbiE"/>
</dbReference>
<evidence type="ECO:0000313" key="8">
    <source>
        <dbReference type="Proteomes" id="UP000244906"/>
    </source>
</evidence>
<dbReference type="InterPro" id="IPR035996">
    <property type="entry name" value="4pyrrol_Methylase_sf"/>
</dbReference>
<evidence type="ECO:0000313" key="7">
    <source>
        <dbReference type="EMBL" id="PVZ72265.1"/>
    </source>
</evidence>
<dbReference type="InterPro" id="IPR006365">
    <property type="entry name" value="Cbl_synth_CobL"/>
</dbReference>
<organism evidence="7 8">
    <name type="scientific">Pelagibaculum spongiae</name>
    <dbReference type="NCBI Taxonomy" id="2080658"/>
    <lineage>
        <taxon>Bacteria</taxon>
        <taxon>Pseudomonadati</taxon>
        <taxon>Pseudomonadota</taxon>
        <taxon>Gammaproteobacteria</taxon>
        <taxon>Oceanospirillales</taxon>
        <taxon>Pelagibaculum</taxon>
    </lineage>
</organism>
<evidence type="ECO:0000256" key="3">
    <source>
        <dbReference type="ARBA" id="ARBA00022603"/>
    </source>
</evidence>
<dbReference type="Proteomes" id="UP000244906">
    <property type="component" value="Unassembled WGS sequence"/>
</dbReference>
<dbReference type="SUPFAM" id="SSF53790">
    <property type="entry name" value="Tetrapyrrole methylase"/>
    <property type="match status" value="1"/>
</dbReference>
<dbReference type="GO" id="GO:0008276">
    <property type="term" value="F:protein methyltransferase activity"/>
    <property type="evidence" value="ECO:0007669"/>
    <property type="project" value="InterPro"/>
</dbReference>
<evidence type="ECO:0000256" key="2">
    <source>
        <dbReference type="ARBA" id="ARBA00022573"/>
    </source>
</evidence>
<dbReference type="NCBIfam" id="TIGR02469">
    <property type="entry name" value="CbiT"/>
    <property type="match status" value="1"/>
</dbReference>
<dbReference type="Gene3D" id="3.30.950.10">
    <property type="entry name" value="Methyltransferase, Cobalt-precorrin-4 Transmethylase, Domain 2"/>
    <property type="match status" value="1"/>
</dbReference>
<dbReference type="RefSeq" id="WP_116685850.1">
    <property type="nucleotide sequence ID" value="NZ_CAWNYD010000001.1"/>
</dbReference>
<dbReference type="Pfam" id="PF00590">
    <property type="entry name" value="TP_methylase"/>
    <property type="match status" value="1"/>
</dbReference>
<dbReference type="PANTHER" id="PTHR43182">
    <property type="entry name" value="COBALT-PRECORRIN-6B C(15)-METHYLTRANSFERASE (DECARBOXYLATING)"/>
    <property type="match status" value="1"/>
</dbReference>
<dbReference type="SUPFAM" id="SSF53335">
    <property type="entry name" value="S-adenosyl-L-methionine-dependent methyltransferases"/>
    <property type="match status" value="1"/>
</dbReference>
<dbReference type="CDD" id="cd02440">
    <property type="entry name" value="AdoMet_MTases"/>
    <property type="match status" value="1"/>
</dbReference>
<keyword evidence="5" id="KW-0949">S-adenosyl-L-methionine</keyword>
<reference evidence="7 8" key="1">
    <citation type="submission" date="2018-04" db="EMBL/GenBank/DDBJ databases">
        <title>Thalassorhabdus spongiae gen. nov., sp. nov., isolated from a marine sponge in South-West Iceland.</title>
        <authorList>
            <person name="Knobloch S."/>
            <person name="Daussin A."/>
            <person name="Johannsson R."/>
            <person name="Marteinsson V.T."/>
        </authorList>
    </citation>
    <scope>NUCLEOTIDE SEQUENCE [LARGE SCALE GENOMIC DNA]</scope>
    <source>
        <strain evidence="7 8">Hp12</strain>
    </source>
</reference>